<accession>A0ACC1HFY0</accession>
<keyword evidence="2" id="KW-1185">Reference proteome</keyword>
<evidence type="ECO:0000313" key="1">
    <source>
        <dbReference type="EMBL" id="KAJ1674925.1"/>
    </source>
</evidence>
<gene>
    <name evidence="1" type="ORF">EV182_002288</name>
</gene>
<dbReference type="EMBL" id="JAMZIH010005596">
    <property type="protein sequence ID" value="KAJ1674925.1"/>
    <property type="molecule type" value="Genomic_DNA"/>
</dbReference>
<protein>
    <submittedName>
        <fullName evidence="1">Uncharacterized protein</fullName>
    </submittedName>
</protein>
<evidence type="ECO:0000313" key="2">
    <source>
        <dbReference type="Proteomes" id="UP001145114"/>
    </source>
</evidence>
<dbReference type="Proteomes" id="UP001145114">
    <property type="component" value="Unassembled WGS sequence"/>
</dbReference>
<reference evidence="1" key="1">
    <citation type="submission" date="2022-06" db="EMBL/GenBank/DDBJ databases">
        <title>Phylogenomic reconstructions and comparative analyses of Kickxellomycotina fungi.</title>
        <authorList>
            <person name="Reynolds N.K."/>
            <person name="Stajich J.E."/>
            <person name="Barry K."/>
            <person name="Grigoriev I.V."/>
            <person name="Crous P."/>
            <person name="Smith M.E."/>
        </authorList>
    </citation>
    <scope>NUCLEOTIDE SEQUENCE</scope>
    <source>
        <strain evidence="1">RSA 2271</strain>
    </source>
</reference>
<proteinExistence type="predicted"/>
<comment type="caution">
    <text evidence="1">The sequence shown here is derived from an EMBL/GenBank/DDBJ whole genome shotgun (WGS) entry which is preliminary data.</text>
</comment>
<feature type="non-terminal residue" evidence="1">
    <location>
        <position position="108"/>
    </location>
</feature>
<organism evidence="1 2">
    <name type="scientific">Spiromyces aspiralis</name>
    <dbReference type="NCBI Taxonomy" id="68401"/>
    <lineage>
        <taxon>Eukaryota</taxon>
        <taxon>Fungi</taxon>
        <taxon>Fungi incertae sedis</taxon>
        <taxon>Zoopagomycota</taxon>
        <taxon>Kickxellomycotina</taxon>
        <taxon>Kickxellomycetes</taxon>
        <taxon>Kickxellales</taxon>
        <taxon>Kickxellaceae</taxon>
        <taxon>Spiromyces</taxon>
    </lineage>
</organism>
<sequence>MEEVVERLQPRQEEKREDDNIGAEMNGTGAVPISLPNGRRSAKNQTPASALAALTTRRSLSITSSMPKDDKEYAQFWKDKYEEAIKVCQKDIEKQYRDYKRQAELRFT</sequence>
<name>A0ACC1HFY0_9FUNG</name>